<dbReference type="InterPro" id="IPR043426">
    <property type="entry name" value="MltB-like"/>
</dbReference>
<reference evidence="4 5" key="1">
    <citation type="submission" date="2019-07" db="EMBL/GenBank/DDBJ databases">
        <title>Whole genome shotgun sequence of Cellulomonas soli NBRC 109434.</title>
        <authorList>
            <person name="Hosoyama A."/>
            <person name="Uohara A."/>
            <person name="Ohji S."/>
            <person name="Ichikawa N."/>
        </authorList>
    </citation>
    <scope>NUCLEOTIDE SEQUENCE [LARGE SCALE GENOMIC DNA]</scope>
    <source>
        <strain evidence="4 5">NBRC 109434</strain>
    </source>
</reference>
<accession>A0A512PF04</accession>
<evidence type="ECO:0000313" key="4">
    <source>
        <dbReference type="EMBL" id="GEP69794.1"/>
    </source>
</evidence>
<feature type="domain" description="Transglycosylase SLT" evidence="3">
    <location>
        <begin position="183"/>
        <end position="227"/>
    </location>
</feature>
<evidence type="ECO:0000256" key="1">
    <source>
        <dbReference type="SAM" id="MobiDB-lite"/>
    </source>
</evidence>
<dbReference type="InterPro" id="IPR031304">
    <property type="entry name" value="SLT_2"/>
</dbReference>
<evidence type="ECO:0000256" key="2">
    <source>
        <dbReference type="SAM" id="SignalP"/>
    </source>
</evidence>
<dbReference type="AlphaFoldDB" id="A0A512PF04"/>
<feature type="region of interest" description="Disordered" evidence="1">
    <location>
        <begin position="41"/>
        <end position="62"/>
    </location>
</feature>
<keyword evidence="5" id="KW-1185">Reference proteome</keyword>
<keyword evidence="2" id="KW-0732">Signal</keyword>
<dbReference type="PANTHER" id="PTHR30163">
    <property type="entry name" value="MEMBRANE-BOUND LYTIC MUREIN TRANSGLYCOSYLASE B"/>
    <property type="match status" value="1"/>
</dbReference>
<dbReference type="PANTHER" id="PTHR30163:SF8">
    <property type="entry name" value="LYTIC MUREIN TRANSGLYCOSYLASE"/>
    <property type="match status" value="1"/>
</dbReference>
<dbReference type="GO" id="GO:0009253">
    <property type="term" value="P:peptidoglycan catabolic process"/>
    <property type="evidence" value="ECO:0007669"/>
    <property type="project" value="TreeGrafter"/>
</dbReference>
<comment type="caution">
    <text evidence="4">The sequence shown here is derived from an EMBL/GenBank/DDBJ whole genome shotgun (WGS) entry which is preliminary data.</text>
</comment>
<proteinExistence type="predicted"/>
<name>A0A512PF04_9CELL</name>
<sequence length="271" mass="27001">MTGSSRIPLVLVAGTVLCGTVVAAVAAATGAGTMPQVPGASVLDAPPDQVDVGTAPGDVAGPTGAATLTSQSVATGPNPTVVADRTWVEAVAAVTGIPATAQQAYGDATLALGEEEPACHLGWTTLAAVGAVESGHGTHGGATLRDDGHPSVPVVGPALDGTAGTLALPATADGTAWHGDPTWEHAVGPMQFLPQTWQRWAADGDHDGTADPHDIEDAALAAGRYLCAGDRDLAAAAGWRAAVLSYNRDEAYLQHVLELADAYADASAAVP</sequence>
<gene>
    <name evidence="4" type="ORF">CSO01_25090</name>
</gene>
<evidence type="ECO:0000313" key="5">
    <source>
        <dbReference type="Proteomes" id="UP000321798"/>
    </source>
</evidence>
<dbReference type="RefSeq" id="WP_179561745.1">
    <property type="nucleotide sequence ID" value="NZ_BAABBJ010000001.1"/>
</dbReference>
<dbReference type="Gene3D" id="1.10.530.10">
    <property type="match status" value="1"/>
</dbReference>
<feature type="chain" id="PRO_5039056536" evidence="2">
    <location>
        <begin position="24"/>
        <end position="271"/>
    </location>
</feature>
<dbReference type="GO" id="GO:0008933">
    <property type="term" value="F:peptidoglycan lytic transglycosylase activity"/>
    <property type="evidence" value="ECO:0007669"/>
    <property type="project" value="TreeGrafter"/>
</dbReference>
<organism evidence="4 5">
    <name type="scientific">Cellulomonas soli</name>
    <dbReference type="NCBI Taxonomy" id="931535"/>
    <lineage>
        <taxon>Bacteria</taxon>
        <taxon>Bacillati</taxon>
        <taxon>Actinomycetota</taxon>
        <taxon>Actinomycetes</taxon>
        <taxon>Micrococcales</taxon>
        <taxon>Cellulomonadaceae</taxon>
        <taxon>Cellulomonas</taxon>
    </lineage>
</organism>
<evidence type="ECO:0000259" key="3">
    <source>
        <dbReference type="Pfam" id="PF13406"/>
    </source>
</evidence>
<feature type="signal peptide" evidence="2">
    <location>
        <begin position="1"/>
        <end position="23"/>
    </location>
</feature>
<dbReference type="Pfam" id="PF13406">
    <property type="entry name" value="SLT_2"/>
    <property type="match status" value="1"/>
</dbReference>
<protein>
    <submittedName>
        <fullName evidence="4">Murein transglycosylase</fullName>
    </submittedName>
</protein>
<dbReference type="InterPro" id="IPR023346">
    <property type="entry name" value="Lysozyme-like_dom_sf"/>
</dbReference>
<dbReference type="Proteomes" id="UP000321798">
    <property type="component" value="Unassembled WGS sequence"/>
</dbReference>
<dbReference type="EMBL" id="BKAL01000008">
    <property type="protein sequence ID" value="GEP69794.1"/>
    <property type="molecule type" value="Genomic_DNA"/>
</dbReference>
<dbReference type="SUPFAM" id="SSF53955">
    <property type="entry name" value="Lysozyme-like"/>
    <property type="match status" value="1"/>
</dbReference>